<gene>
    <name evidence="2" type="ORF">NDU88_003818</name>
</gene>
<organism evidence="2 3">
    <name type="scientific">Pleurodeles waltl</name>
    <name type="common">Iberian ribbed newt</name>
    <dbReference type="NCBI Taxonomy" id="8319"/>
    <lineage>
        <taxon>Eukaryota</taxon>
        <taxon>Metazoa</taxon>
        <taxon>Chordata</taxon>
        <taxon>Craniata</taxon>
        <taxon>Vertebrata</taxon>
        <taxon>Euteleostomi</taxon>
        <taxon>Amphibia</taxon>
        <taxon>Batrachia</taxon>
        <taxon>Caudata</taxon>
        <taxon>Salamandroidea</taxon>
        <taxon>Salamandridae</taxon>
        <taxon>Pleurodelinae</taxon>
        <taxon>Pleurodeles</taxon>
    </lineage>
</organism>
<feature type="transmembrane region" description="Helical" evidence="1">
    <location>
        <begin position="62"/>
        <end position="84"/>
    </location>
</feature>
<sequence length="192" mass="20217">MEPELHVFPMLFYVLLHHEHQRRQRRQRPLALPVCWCSFLGLLAAAGAGSLVFLAAAGAGSLLFLEAAGTGSLLFLAAAVAGFLPLRLPGAGSFTLRQCALDPFPPRTGVVTAGSVDWVAEVLSWVFATLADVQDWEGGTDTVGEDTGDVCMAVVEVSASEVCVLLGVVVVDEDVVHAGVSVDGTGREVEEE</sequence>
<keyword evidence="1" id="KW-0812">Transmembrane</keyword>
<dbReference type="EMBL" id="JANPWB010000001">
    <property type="protein sequence ID" value="KAJ1216212.1"/>
    <property type="molecule type" value="Genomic_DNA"/>
</dbReference>
<protein>
    <submittedName>
        <fullName evidence="2">Uncharacterized protein</fullName>
    </submittedName>
</protein>
<accession>A0AAV7WU47</accession>
<proteinExistence type="predicted"/>
<evidence type="ECO:0000313" key="3">
    <source>
        <dbReference type="Proteomes" id="UP001066276"/>
    </source>
</evidence>
<evidence type="ECO:0000313" key="2">
    <source>
        <dbReference type="EMBL" id="KAJ1216212.1"/>
    </source>
</evidence>
<name>A0AAV7WU47_PLEWA</name>
<keyword evidence="3" id="KW-1185">Reference proteome</keyword>
<comment type="caution">
    <text evidence="2">The sequence shown here is derived from an EMBL/GenBank/DDBJ whole genome shotgun (WGS) entry which is preliminary data.</text>
</comment>
<feature type="transmembrane region" description="Helical" evidence="1">
    <location>
        <begin position="30"/>
        <end position="56"/>
    </location>
</feature>
<keyword evidence="1" id="KW-1133">Transmembrane helix</keyword>
<reference evidence="2" key="1">
    <citation type="journal article" date="2022" name="bioRxiv">
        <title>Sequencing and chromosome-scale assembly of the giantPleurodeles waltlgenome.</title>
        <authorList>
            <person name="Brown T."/>
            <person name="Elewa A."/>
            <person name="Iarovenko S."/>
            <person name="Subramanian E."/>
            <person name="Araus A.J."/>
            <person name="Petzold A."/>
            <person name="Susuki M."/>
            <person name="Suzuki K.-i.T."/>
            <person name="Hayashi T."/>
            <person name="Toyoda A."/>
            <person name="Oliveira C."/>
            <person name="Osipova E."/>
            <person name="Leigh N.D."/>
            <person name="Simon A."/>
            <person name="Yun M.H."/>
        </authorList>
    </citation>
    <scope>NUCLEOTIDE SEQUENCE</scope>
    <source>
        <strain evidence="2">20211129_DDA</strain>
        <tissue evidence="2">Liver</tissue>
    </source>
</reference>
<keyword evidence="1" id="KW-0472">Membrane</keyword>
<dbReference type="Proteomes" id="UP001066276">
    <property type="component" value="Chromosome 1_1"/>
</dbReference>
<dbReference type="AlphaFoldDB" id="A0AAV7WU47"/>
<evidence type="ECO:0000256" key="1">
    <source>
        <dbReference type="SAM" id="Phobius"/>
    </source>
</evidence>